<organism evidence="2 3">
    <name type="scientific">Oceaniovalibus guishaninsula JLT2003</name>
    <dbReference type="NCBI Taxonomy" id="1231392"/>
    <lineage>
        <taxon>Bacteria</taxon>
        <taxon>Pseudomonadati</taxon>
        <taxon>Pseudomonadota</taxon>
        <taxon>Alphaproteobacteria</taxon>
        <taxon>Rhodobacterales</taxon>
        <taxon>Roseobacteraceae</taxon>
        <taxon>Oceaniovalibus</taxon>
    </lineage>
</organism>
<dbReference type="eggNOG" id="COG5349">
    <property type="taxonomic scope" value="Bacteria"/>
</dbReference>
<dbReference type="Proteomes" id="UP000006765">
    <property type="component" value="Unassembled WGS sequence"/>
</dbReference>
<gene>
    <name evidence="2" type="ORF">OCGS_0792</name>
</gene>
<sequence length="140" mass="15699">MPDIPTDPAGADPLLRSDPERRERELRPALLRGLHRRCPSCGAGPMMLGYLKLRDECTVCGENFRHARADDGPAYLTILLVGHLMAPLLHLVFVRFRPEPIVLAGIFTLGCVALSLYLLPRIKGMLVAFQWARRMHGFRA</sequence>
<comment type="caution">
    <text evidence="2">The sequence shown here is derived from an EMBL/GenBank/DDBJ whole genome shotgun (WGS) entry which is preliminary data.</text>
</comment>
<name>K2HF36_9RHOB</name>
<keyword evidence="1" id="KW-0472">Membrane</keyword>
<dbReference type="OrthoDB" id="9799456at2"/>
<feature type="transmembrane region" description="Helical" evidence="1">
    <location>
        <begin position="100"/>
        <end position="119"/>
    </location>
</feature>
<evidence type="ECO:0000313" key="2">
    <source>
        <dbReference type="EMBL" id="EKE45097.1"/>
    </source>
</evidence>
<keyword evidence="1" id="KW-1133">Transmembrane helix</keyword>
<dbReference type="STRING" id="1231392.OCGS_0792"/>
<keyword evidence="3" id="KW-1185">Reference proteome</keyword>
<feature type="transmembrane region" description="Helical" evidence="1">
    <location>
        <begin position="74"/>
        <end position="94"/>
    </location>
</feature>
<dbReference type="AlphaFoldDB" id="K2HF36"/>
<dbReference type="RefSeq" id="WP_007425945.1">
    <property type="nucleotide sequence ID" value="NZ_AMGO01000011.1"/>
</dbReference>
<dbReference type="PATRIC" id="fig|1231392.3.peg.796"/>
<dbReference type="InterPro" id="IPR009325">
    <property type="entry name" value="DUF983"/>
</dbReference>
<evidence type="ECO:0000256" key="1">
    <source>
        <dbReference type="SAM" id="Phobius"/>
    </source>
</evidence>
<accession>K2HF36</accession>
<protein>
    <recommendedName>
        <fullName evidence="4">Zinc-finger protein</fullName>
    </recommendedName>
</protein>
<reference evidence="2 3" key="1">
    <citation type="journal article" date="2012" name="J. Bacteriol.">
        <title>Draft Genome Sequence of Oceaniovalibus guishaninsula JLT2003T.</title>
        <authorList>
            <person name="Tang K."/>
            <person name="Liu K."/>
            <person name="Jiao N."/>
        </authorList>
    </citation>
    <scope>NUCLEOTIDE SEQUENCE [LARGE SCALE GENOMIC DNA]</scope>
    <source>
        <strain evidence="2 3">JLT2003</strain>
    </source>
</reference>
<evidence type="ECO:0000313" key="3">
    <source>
        <dbReference type="Proteomes" id="UP000006765"/>
    </source>
</evidence>
<dbReference type="Pfam" id="PF06170">
    <property type="entry name" value="DUF983"/>
    <property type="match status" value="1"/>
</dbReference>
<dbReference type="EMBL" id="AMGO01000011">
    <property type="protein sequence ID" value="EKE45097.1"/>
    <property type="molecule type" value="Genomic_DNA"/>
</dbReference>
<proteinExistence type="predicted"/>
<evidence type="ECO:0008006" key="4">
    <source>
        <dbReference type="Google" id="ProtNLM"/>
    </source>
</evidence>
<keyword evidence="1" id="KW-0812">Transmembrane</keyword>